<keyword evidence="2" id="KW-0067">ATP-binding</keyword>
<evidence type="ECO:0008006" key="5">
    <source>
        <dbReference type="Google" id="ProtNLM"/>
    </source>
</evidence>
<protein>
    <recommendedName>
        <fullName evidence="5">ATP-dependent helicase HrpB</fullName>
    </recommendedName>
</protein>
<keyword evidence="1" id="KW-0378">Hydrolase</keyword>
<keyword evidence="2" id="KW-0547">Nucleotide-binding</keyword>
<organism evidence="3 4">
    <name type="scientific">Halomonas johnsoniae</name>
    <dbReference type="NCBI Taxonomy" id="502832"/>
    <lineage>
        <taxon>Bacteria</taxon>
        <taxon>Pseudomonadati</taxon>
        <taxon>Pseudomonadota</taxon>
        <taxon>Gammaproteobacteria</taxon>
        <taxon>Oceanospirillales</taxon>
        <taxon>Halomonadaceae</taxon>
        <taxon>Halomonas</taxon>
    </lineage>
</organism>
<gene>
    <name evidence="3" type="ORF">GCM10007158_28840</name>
</gene>
<reference evidence="4" key="1">
    <citation type="journal article" date="2019" name="Int. J. Syst. Evol. Microbiol.">
        <title>The Global Catalogue of Microorganisms (GCM) 10K type strain sequencing project: providing services to taxonomists for standard genome sequencing and annotation.</title>
        <authorList>
            <consortium name="The Broad Institute Genomics Platform"/>
            <consortium name="The Broad Institute Genome Sequencing Center for Infectious Disease"/>
            <person name="Wu L."/>
            <person name="Ma J."/>
        </authorList>
    </citation>
    <scope>NUCLEOTIDE SEQUENCE [LARGE SCALE GENOMIC DNA]</scope>
    <source>
        <strain evidence="4">KCTC 22157</strain>
    </source>
</reference>
<dbReference type="InterPro" id="IPR027417">
    <property type="entry name" value="P-loop_NTPase"/>
</dbReference>
<evidence type="ECO:0000256" key="2">
    <source>
        <dbReference type="ARBA" id="ARBA00022806"/>
    </source>
</evidence>
<dbReference type="RefSeq" id="WP_308429558.1">
    <property type="nucleotide sequence ID" value="NZ_BMXO01000016.1"/>
</dbReference>
<evidence type="ECO:0000313" key="4">
    <source>
        <dbReference type="Proteomes" id="UP000647585"/>
    </source>
</evidence>
<dbReference type="Gene3D" id="3.40.50.300">
    <property type="entry name" value="P-loop containing nucleotide triphosphate hydrolases"/>
    <property type="match status" value="1"/>
</dbReference>
<proteinExistence type="predicted"/>
<dbReference type="EMBL" id="BMXO01000016">
    <property type="protein sequence ID" value="GGW66389.1"/>
    <property type="molecule type" value="Genomic_DNA"/>
</dbReference>
<name>A0ABQ2WSE3_9GAMM</name>
<dbReference type="PANTHER" id="PTHR43519">
    <property type="entry name" value="ATP-DEPENDENT RNA HELICASE HRPB"/>
    <property type="match status" value="1"/>
</dbReference>
<comment type="caution">
    <text evidence="3">The sequence shown here is derived from an EMBL/GenBank/DDBJ whole genome shotgun (WGS) entry which is preliminary data.</text>
</comment>
<evidence type="ECO:0000256" key="1">
    <source>
        <dbReference type="ARBA" id="ARBA00022801"/>
    </source>
</evidence>
<dbReference type="PANTHER" id="PTHR43519:SF1">
    <property type="entry name" value="ATP-DEPENDENT RNA HELICASE HRPB"/>
    <property type="match status" value="1"/>
</dbReference>
<dbReference type="Proteomes" id="UP000647585">
    <property type="component" value="Unassembled WGS sequence"/>
</dbReference>
<keyword evidence="2" id="KW-0347">Helicase</keyword>
<sequence length="154" mass="17496">MPELPIEQHLASIEDALDTHSRLILVAQPGAGKTTRVPLRLIERPWARGQRLLMLEPRRVAARLAATYMAAQLGEPVGKRIGYRMRGDQRVGPDTQLEVITQGVLTRMLQDDPLLEGWPAFSSMSFMNAVSSPTWVWRWQWTCSKAFVTISAWW</sequence>
<accession>A0ABQ2WSE3</accession>
<keyword evidence="4" id="KW-1185">Reference proteome</keyword>
<evidence type="ECO:0000313" key="3">
    <source>
        <dbReference type="EMBL" id="GGW66389.1"/>
    </source>
</evidence>
<dbReference type="SUPFAM" id="SSF52540">
    <property type="entry name" value="P-loop containing nucleoside triphosphate hydrolases"/>
    <property type="match status" value="1"/>
</dbReference>